<dbReference type="Proteomes" id="UP000676336">
    <property type="component" value="Unassembled WGS sequence"/>
</dbReference>
<organism evidence="2 4">
    <name type="scientific">Rotaria magnacalcarata</name>
    <dbReference type="NCBI Taxonomy" id="392030"/>
    <lineage>
        <taxon>Eukaryota</taxon>
        <taxon>Metazoa</taxon>
        <taxon>Spiralia</taxon>
        <taxon>Gnathifera</taxon>
        <taxon>Rotifera</taxon>
        <taxon>Eurotatoria</taxon>
        <taxon>Bdelloidea</taxon>
        <taxon>Philodinida</taxon>
        <taxon>Philodinidae</taxon>
        <taxon>Rotaria</taxon>
    </lineage>
</organism>
<dbReference type="EMBL" id="CAJOBI010039048">
    <property type="protein sequence ID" value="CAF4315179.1"/>
    <property type="molecule type" value="Genomic_DNA"/>
</dbReference>
<evidence type="ECO:0000313" key="3">
    <source>
        <dbReference type="EMBL" id="CAF5216646.1"/>
    </source>
</evidence>
<dbReference type="AlphaFoldDB" id="A0A8S2UHU0"/>
<feature type="non-terminal residue" evidence="2">
    <location>
        <position position="54"/>
    </location>
</feature>
<name>A0A8S2UHU0_9BILA</name>
<reference evidence="2" key="1">
    <citation type="submission" date="2021-02" db="EMBL/GenBank/DDBJ databases">
        <authorList>
            <person name="Nowell W R."/>
        </authorList>
    </citation>
    <scope>NUCLEOTIDE SEQUENCE</scope>
</reference>
<dbReference type="EMBL" id="CAJOBI010344403">
    <property type="protein sequence ID" value="CAF5216646.1"/>
    <property type="molecule type" value="Genomic_DNA"/>
</dbReference>
<accession>A0A8S2UHU0</accession>
<dbReference type="EMBL" id="CAJOBJ010042642">
    <property type="protein sequence ID" value="CAF4334275.1"/>
    <property type="molecule type" value="Genomic_DNA"/>
</dbReference>
<dbReference type="Proteomes" id="UP000681720">
    <property type="component" value="Unassembled WGS sequence"/>
</dbReference>
<evidence type="ECO:0000313" key="1">
    <source>
        <dbReference type="EMBL" id="CAF4315179.1"/>
    </source>
</evidence>
<comment type="caution">
    <text evidence="2">The sequence shown here is derived from an EMBL/GenBank/DDBJ whole genome shotgun (WGS) entry which is preliminary data.</text>
</comment>
<sequence length="54" mass="6555">MERIVMEKRDYLYHAHNEYVLAIREYDFNGKQQICKIISLAIYFEKAQSILDQD</sequence>
<gene>
    <name evidence="2" type="ORF">GIL414_LOCUS27265</name>
    <name evidence="1" type="ORF">SMN809_LOCUS26713</name>
    <name evidence="3" type="ORF">SMN809_LOCUS80127</name>
</gene>
<protein>
    <submittedName>
        <fullName evidence="2">Uncharacterized protein</fullName>
    </submittedName>
</protein>
<proteinExistence type="predicted"/>
<evidence type="ECO:0000313" key="2">
    <source>
        <dbReference type="EMBL" id="CAF4334275.1"/>
    </source>
</evidence>
<evidence type="ECO:0000313" key="4">
    <source>
        <dbReference type="Proteomes" id="UP000681720"/>
    </source>
</evidence>